<accession>A0ABV9I441</accession>
<dbReference type="Gene3D" id="2.10.109.10">
    <property type="entry name" value="Umud Fragment, subunit A"/>
    <property type="match status" value="1"/>
</dbReference>
<evidence type="ECO:0000313" key="2">
    <source>
        <dbReference type="EMBL" id="MFC4636954.1"/>
    </source>
</evidence>
<gene>
    <name evidence="2" type="ORF">ACFO0D_01245</name>
</gene>
<dbReference type="Proteomes" id="UP001595952">
    <property type="component" value="Unassembled WGS sequence"/>
</dbReference>
<sequence>MTASLFLPQSSVRNIRTLEIYGVVQASEPLAPVDSDDFDYDREFQVLLRGTQYYPGAQAYQVVGNSMSGLIEHGEIALVNPHDAYNQHRPCIFETPNGYVVKFRGLDEKGRPALLSRNPDQGPIRDRGEFIPRGCVYAVYERAFRIRRLL</sequence>
<evidence type="ECO:0000259" key="1">
    <source>
        <dbReference type="Pfam" id="PF00717"/>
    </source>
</evidence>
<organism evidence="2 3">
    <name type="scientific">Deinococcus hohokamensis</name>
    <dbReference type="NCBI Taxonomy" id="309883"/>
    <lineage>
        <taxon>Bacteria</taxon>
        <taxon>Thermotogati</taxon>
        <taxon>Deinococcota</taxon>
        <taxon>Deinococci</taxon>
        <taxon>Deinococcales</taxon>
        <taxon>Deinococcaceae</taxon>
        <taxon>Deinococcus</taxon>
    </lineage>
</organism>
<protein>
    <submittedName>
        <fullName evidence="2">S24 family peptidase</fullName>
    </submittedName>
</protein>
<dbReference type="InterPro" id="IPR036286">
    <property type="entry name" value="LexA/Signal_pep-like_sf"/>
</dbReference>
<dbReference type="InterPro" id="IPR015927">
    <property type="entry name" value="Peptidase_S24_S26A/B/C"/>
</dbReference>
<proteinExistence type="predicted"/>
<feature type="domain" description="Peptidase S24/S26A/S26B/S26C" evidence="1">
    <location>
        <begin position="22"/>
        <end position="125"/>
    </location>
</feature>
<evidence type="ECO:0000313" key="3">
    <source>
        <dbReference type="Proteomes" id="UP001595952"/>
    </source>
</evidence>
<dbReference type="EMBL" id="JBHSEI010000001">
    <property type="protein sequence ID" value="MFC4636954.1"/>
    <property type="molecule type" value="Genomic_DNA"/>
</dbReference>
<name>A0ABV9I441_9DEIO</name>
<dbReference type="SUPFAM" id="SSF51306">
    <property type="entry name" value="LexA/Signal peptidase"/>
    <property type="match status" value="1"/>
</dbReference>
<dbReference type="RefSeq" id="WP_380059992.1">
    <property type="nucleotide sequence ID" value="NZ_JBHSEI010000001.1"/>
</dbReference>
<dbReference type="Pfam" id="PF00717">
    <property type="entry name" value="Peptidase_S24"/>
    <property type="match status" value="1"/>
</dbReference>
<dbReference type="CDD" id="cd06462">
    <property type="entry name" value="Peptidase_S24_S26"/>
    <property type="match status" value="1"/>
</dbReference>
<keyword evidence="3" id="KW-1185">Reference proteome</keyword>
<comment type="caution">
    <text evidence="2">The sequence shown here is derived from an EMBL/GenBank/DDBJ whole genome shotgun (WGS) entry which is preliminary data.</text>
</comment>
<reference evidence="3" key="1">
    <citation type="journal article" date="2019" name="Int. J. Syst. Evol. Microbiol.">
        <title>The Global Catalogue of Microorganisms (GCM) 10K type strain sequencing project: providing services to taxonomists for standard genome sequencing and annotation.</title>
        <authorList>
            <consortium name="The Broad Institute Genomics Platform"/>
            <consortium name="The Broad Institute Genome Sequencing Center for Infectious Disease"/>
            <person name="Wu L."/>
            <person name="Ma J."/>
        </authorList>
    </citation>
    <scope>NUCLEOTIDE SEQUENCE [LARGE SCALE GENOMIC DNA]</scope>
    <source>
        <strain evidence="3">CCUG 55995</strain>
    </source>
</reference>